<keyword evidence="1" id="KW-0732">Signal</keyword>
<organism evidence="2 3">
    <name type="scientific">Patella caerulea</name>
    <name type="common">Rayed Mediterranean limpet</name>
    <dbReference type="NCBI Taxonomy" id="87958"/>
    <lineage>
        <taxon>Eukaryota</taxon>
        <taxon>Metazoa</taxon>
        <taxon>Spiralia</taxon>
        <taxon>Lophotrochozoa</taxon>
        <taxon>Mollusca</taxon>
        <taxon>Gastropoda</taxon>
        <taxon>Patellogastropoda</taxon>
        <taxon>Patelloidea</taxon>
        <taxon>Patellidae</taxon>
        <taxon>Patella</taxon>
    </lineage>
</organism>
<feature type="chain" id="PRO_5042916632" evidence="1">
    <location>
        <begin position="17"/>
        <end position="167"/>
    </location>
</feature>
<dbReference type="EMBL" id="JAZGQO010000007">
    <property type="protein sequence ID" value="KAK6181419.1"/>
    <property type="molecule type" value="Genomic_DNA"/>
</dbReference>
<name>A0AAN8JT78_PATCE</name>
<reference evidence="2 3" key="1">
    <citation type="submission" date="2024-01" db="EMBL/GenBank/DDBJ databases">
        <title>The genome of the rayed Mediterranean limpet Patella caerulea (Linnaeus, 1758).</title>
        <authorList>
            <person name="Anh-Thu Weber A."/>
            <person name="Halstead-Nussloch G."/>
        </authorList>
    </citation>
    <scope>NUCLEOTIDE SEQUENCE [LARGE SCALE GENOMIC DNA]</scope>
    <source>
        <strain evidence="2">AATW-2023a</strain>
        <tissue evidence="2">Whole specimen</tissue>
    </source>
</reference>
<gene>
    <name evidence="2" type="ORF">SNE40_009268</name>
</gene>
<comment type="caution">
    <text evidence="2">The sequence shown here is derived from an EMBL/GenBank/DDBJ whole genome shotgun (WGS) entry which is preliminary data.</text>
</comment>
<protein>
    <submittedName>
        <fullName evidence="2">Uncharacterized protein</fullName>
    </submittedName>
</protein>
<evidence type="ECO:0000313" key="3">
    <source>
        <dbReference type="Proteomes" id="UP001347796"/>
    </source>
</evidence>
<keyword evidence="3" id="KW-1185">Reference proteome</keyword>
<sequence>MRCFVVFAVILTISSAQFYNPSVGYNSVYGQSGVGYGTSGAGYGTSGSGYGTSGLGTSGLGYGTGTGTGTAGLGYGTAGAGYGTSGLGYGTSTQGRIYNSGTCNYLFGSTNILTFCSRYRQACSEILVSDASPANTVKVCEGCMLNFVMNCNNAQTLATATTQLGKK</sequence>
<evidence type="ECO:0000256" key="1">
    <source>
        <dbReference type="SAM" id="SignalP"/>
    </source>
</evidence>
<dbReference type="Proteomes" id="UP001347796">
    <property type="component" value="Unassembled WGS sequence"/>
</dbReference>
<evidence type="ECO:0000313" key="2">
    <source>
        <dbReference type="EMBL" id="KAK6181419.1"/>
    </source>
</evidence>
<dbReference type="AlphaFoldDB" id="A0AAN8JT78"/>
<feature type="signal peptide" evidence="1">
    <location>
        <begin position="1"/>
        <end position="16"/>
    </location>
</feature>
<proteinExistence type="predicted"/>
<accession>A0AAN8JT78</accession>